<sequence length="29" mass="3140">MTAGTIIGLIIAGCLVGYLLLARKYPDRF</sequence>
<evidence type="ECO:0000256" key="1">
    <source>
        <dbReference type="SAM" id="Phobius"/>
    </source>
</evidence>
<dbReference type="Proteomes" id="UP000481583">
    <property type="component" value="Unassembled WGS sequence"/>
</dbReference>
<gene>
    <name evidence="2" type="ORF">G5C51_27900</name>
</gene>
<name>A0A6G4U7K4_9ACTN</name>
<keyword evidence="1" id="KW-1133">Transmembrane helix</keyword>
<dbReference type="AlphaFoldDB" id="A0A6G4U7K4"/>
<evidence type="ECO:0000313" key="2">
    <source>
        <dbReference type="EMBL" id="NGN67710.1"/>
    </source>
</evidence>
<comment type="caution">
    <text evidence="2">The sequence shown here is derived from an EMBL/GenBank/DDBJ whole genome shotgun (WGS) entry which is preliminary data.</text>
</comment>
<accession>A0A6G4U7K4</accession>
<reference evidence="2 3" key="1">
    <citation type="submission" date="2020-02" db="EMBL/GenBank/DDBJ databases">
        <title>Whole-genome analyses of novel actinobacteria.</title>
        <authorList>
            <person name="Sahin N."/>
        </authorList>
    </citation>
    <scope>NUCLEOTIDE SEQUENCE [LARGE SCALE GENOMIC DNA]</scope>
    <source>
        <strain evidence="2 3">A7024</strain>
    </source>
</reference>
<protein>
    <submittedName>
        <fullName evidence="2">K(+)-transporting ATPase subunit F</fullName>
    </submittedName>
</protein>
<proteinExistence type="predicted"/>
<keyword evidence="1" id="KW-0472">Membrane</keyword>
<dbReference type="RefSeq" id="WP_165241000.1">
    <property type="nucleotide sequence ID" value="NZ_JAAKZV010000158.1"/>
</dbReference>
<keyword evidence="1" id="KW-0812">Transmembrane</keyword>
<feature type="transmembrane region" description="Helical" evidence="1">
    <location>
        <begin position="6"/>
        <end position="22"/>
    </location>
</feature>
<keyword evidence="3" id="KW-1185">Reference proteome</keyword>
<dbReference type="EMBL" id="JAAKZV010000158">
    <property type="protein sequence ID" value="NGN67710.1"/>
    <property type="molecule type" value="Genomic_DNA"/>
</dbReference>
<evidence type="ECO:0000313" key="3">
    <source>
        <dbReference type="Proteomes" id="UP000481583"/>
    </source>
</evidence>
<organism evidence="2 3">
    <name type="scientific">Streptomyces coryli</name>
    <dbReference type="NCBI Taxonomy" id="1128680"/>
    <lineage>
        <taxon>Bacteria</taxon>
        <taxon>Bacillati</taxon>
        <taxon>Actinomycetota</taxon>
        <taxon>Actinomycetes</taxon>
        <taxon>Kitasatosporales</taxon>
        <taxon>Streptomycetaceae</taxon>
        <taxon>Streptomyces</taxon>
    </lineage>
</organism>